<dbReference type="Gene3D" id="3.40.50.150">
    <property type="entry name" value="Vaccinia Virus protein VP39"/>
    <property type="match status" value="1"/>
</dbReference>
<dbReference type="SUPFAM" id="SSF53335">
    <property type="entry name" value="S-adenosyl-L-methionine-dependent methyltransferases"/>
    <property type="match status" value="1"/>
</dbReference>
<organism evidence="1">
    <name type="scientific">viral metagenome</name>
    <dbReference type="NCBI Taxonomy" id="1070528"/>
    <lineage>
        <taxon>unclassified sequences</taxon>
        <taxon>metagenomes</taxon>
        <taxon>organismal metagenomes</taxon>
    </lineage>
</organism>
<evidence type="ECO:0000313" key="1">
    <source>
        <dbReference type="EMBL" id="QHT16780.1"/>
    </source>
</evidence>
<dbReference type="AlphaFoldDB" id="A0A6C0DKM5"/>
<dbReference type="EMBL" id="MN739626">
    <property type="protein sequence ID" value="QHT16780.1"/>
    <property type="molecule type" value="Genomic_DNA"/>
</dbReference>
<dbReference type="InterPro" id="IPR029063">
    <property type="entry name" value="SAM-dependent_MTases_sf"/>
</dbReference>
<reference evidence="1" key="1">
    <citation type="journal article" date="2020" name="Nature">
        <title>Giant virus diversity and host interactions through global metagenomics.</title>
        <authorList>
            <person name="Schulz F."/>
            <person name="Roux S."/>
            <person name="Paez-Espino D."/>
            <person name="Jungbluth S."/>
            <person name="Walsh D.A."/>
            <person name="Denef V.J."/>
            <person name="McMahon K.D."/>
            <person name="Konstantinidis K.T."/>
            <person name="Eloe-Fadrosh E.A."/>
            <person name="Kyrpides N.C."/>
            <person name="Woyke T."/>
        </authorList>
    </citation>
    <scope>NUCLEOTIDE SEQUENCE</scope>
    <source>
        <strain evidence="1">GVMAG-M-3300023174-189</strain>
    </source>
</reference>
<evidence type="ECO:0008006" key="2">
    <source>
        <dbReference type="Google" id="ProtNLM"/>
    </source>
</evidence>
<name>A0A6C0DKM5_9ZZZZ</name>
<protein>
    <recommendedName>
        <fullName evidence="2">Methyltransferase</fullName>
    </recommendedName>
</protein>
<sequence length="170" mass="19663">MNPALFDLPQEEVKLYGLQALTYGSLTERGLKTIVKHLNLYLNTVDGFDLGCGDGELIYHLQTQMPGSKWEGVEISQHRINQQTRDVQIWQGDMLKESYKPYNVLHADNLCLDDHTADLLEQKIADEFSGIYLTYRTPQNMKFLKKAKLLDTVLTETTWTNHPIYFYYLG</sequence>
<proteinExistence type="predicted"/>
<accession>A0A6C0DKM5</accession>